<feature type="transmembrane region" description="Helical" evidence="1">
    <location>
        <begin position="235"/>
        <end position="257"/>
    </location>
</feature>
<dbReference type="EMBL" id="JABEBT010000071">
    <property type="protein sequence ID" value="KAF7633700.1"/>
    <property type="molecule type" value="Genomic_DNA"/>
</dbReference>
<feature type="transmembrane region" description="Helical" evidence="1">
    <location>
        <begin position="6"/>
        <end position="31"/>
    </location>
</feature>
<comment type="caution">
    <text evidence="2">The sequence shown here is derived from an EMBL/GenBank/DDBJ whole genome shotgun (WGS) entry which is preliminary data.</text>
</comment>
<evidence type="ECO:0000313" key="2">
    <source>
        <dbReference type="EMBL" id="KAF7633700.1"/>
    </source>
</evidence>
<feature type="transmembrane region" description="Helical" evidence="1">
    <location>
        <begin position="101"/>
        <end position="120"/>
    </location>
</feature>
<name>A0A8S9ZKB5_9BILA</name>
<proteinExistence type="predicted"/>
<evidence type="ECO:0000313" key="3">
    <source>
        <dbReference type="Proteomes" id="UP000605970"/>
    </source>
</evidence>
<keyword evidence="1" id="KW-1133">Transmembrane helix</keyword>
<reference evidence="2" key="1">
    <citation type="journal article" date="2020" name="Ecol. Evol.">
        <title>Genome structure and content of the rice root-knot nematode (Meloidogyne graminicola).</title>
        <authorList>
            <person name="Phan N.T."/>
            <person name="Danchin E.G.J."/>
            <person name="Klopp C."/>
            <person name="Perfus-Barbeoch L."/>
            <person name="Kozlowski D.K."/>
            <person name="Koutsovoulos G.D."/>
            <person name="Lopez-Roques C."/>
            <person name="Bouchez O."/>
            <person name="Zahm M."/>
            <person name="Besnard G."/>
            <person name="Bellafiore S."/>
        </authorList>
    </citation>
    <scope>NUCLEOTIDE SEQUENCE</scope>
    <source>
        <strain evidence="2">VN-18</strain>
    </source>
</reference>
<accession>A0A8S9ZKB5</accession>
<keyword evidence="3" id="KW-1185">Reference proteome</keyword>
<evidence type="ECO:0000256" key="1">
    <source>
        <dbReference type="SAM" id="Phobius"/>
    </source>
</evidence>
<dbReference type="SUPFAM" id="SSF81321">
    <property type="entry name" value="Family A G protein-coupled receptor-like"/>
    <property type="match status" value="1"/>
</dbReference>
<feature type="transmembrane region" description="Helical" evidence="1">
    <location>
        <begin position="203"/>
        <end position="223"/>
    </location>
</feature>
<feature type="transmembrane region" description="Helical" evidence="1">
    <location>
        <begin position="43"/>
        <end position="62"/>
    </location>
</feature>
<protein>
    <recommendedName>
        <fullName evidence="4">G_PROTEIN_RECEP_F1_2 domain-containing protein</fullName>
    </recommendedName>
</protein>
<keyword evidence="1" id="KW-0472">Membrane</keyword>
<dbReference type="Gene3D" id="1.20.1070.10">
    <property type="entry name" value="Rhodopsin 7-helix transmembrane proteins"/>
    <property type="match status" value="1"/>
</dbReference>
<gene>
    <name evidence="2" type="ORF">Mgra_00006881</name>
</gene>
<evidence type="ECO:0008006" key="4">
    <source>
        <dbReference type="Google" id="ProtNLM"/>
    </source>
</evidence>
<dbReference type="AlphaFoldDB" id="A0A8S9ZKB5"/>
<dbReference type="OrthoDB" id="5818017at2759"/>
<sequence length="275" mass="32586">MFSYYIARILLFCSTFLLGLQITTLPLFIIYKEYKNMICYRQMFSIGIFEIFLHICGNIYSVSFMLLIFQQTCLAVNRLIVVIKTYRLSNVEYTETKIEKILFNSIIIISWILAFIYVLIATNGNSGLLYDPESLAFNEYKNIKERKLMTRFDLQGVLIMIPLPLTTLTIYCTVFTLLIKMRIQNNKNSVLCVSLLKPEEYRLLIQSIFMFITFNITLITWFLKSWIEESSDYKIFKPLWMLTFTCICGLNPVLYLCMSRKLRNQMLIFIRWNKP</sequence>
<organism evidence="2 3">
    <name type="scientific">Meloidogyne graminicola</name>
    <dbReference type="NCBI Taxonomy" id="189291"/>
    <lineage>
        <taxon>Eukaryota</taxon>
        <taxon>Metazoa</taxon>
        <taxon>Ecdysozoa</taxon>
        <taxon>Nematoda</taxon>
        <taxon>Chromadorea</taxon>
        <taxon>Rhabditida</taxon>
        <taxon>Tylenchina</taxon>
        <taxon>Tylenchomorpha</taxon>
        <taxon>Tylenchoidea</taxon>
        <taxon>Meloidogynidae</taxon>
        <taxon>Meloidogyninae</taxon>
        <taxon>Meloidogyne</taxon>
    </lineage>
</organism>
<keyword evidence="1" id="KW-0812">Transmembrane</keyword>
<feature type="transmembrane region" description="Helical" evidence="1">
    <location>
        <begin position="157"/>
        <end position="179"/>
    </location>
</feature>
<dbReference type="Proteomes" id="UP000605970">
    <property type="component" value="Unassembled WGS sequence"/>
</dbReference>